<evidence type="ECO:0000313" key="4">
    <source>
        <dbReference type="EMBL" id="VDK43260.1"/>
    </source>
</evidence>
<evidence type="ECO:0000256" key="1">
    <source>
        <dbReference type="ARBA" id="ARBA00022448"/>
    </source>
</evidence>
<evidence type="ECO:0000259" key="3">
    <source>
        <dbReference type="Pfam" id="PF12624"/>
    </source>
</evidence>
<protein>
    <recommendedName>
        <fullName evidence="3">Chorein N-terminal domain-containing protein</fullName>
    </recommendedName>
</protein>
<dbReference type="GO" id="GO:0006623">
    <property type="term" value="P:protein targeting to vacuole"/>
    <property type="evidence" value="ECO:0007669"/>
    <property type="project" value="TreeGrafter"/>
</dbReference>
<dbReference type="Proteomes" id="UP000271889">
    <property type="component" value="Unassembled WGS sequence"/>
</dbReference>
<reference evidence="4 5" key="1">
    <citation type="submission" date="2018-11" db="EMBL/GenBank/DDBJ databases">
        <authorList>
            <consortium name="Pathogen Informatics"/>
        </authorList>
    </citation>
    <scope>NUCLEOTIDE SEQUENCE [LARGE SCALE GENOMIC DNA]</scope>
</reference>
<gene>
    <name evidence="4" type="ORF">CGOC_LOCUS145</name>
</gene>
<dbReference type="AlphaFoldDB" id="A0A3P6QH85"/>
<evidence type="ECO:0000313" key="5">
    <source>
        <dbReference type="Proteomes" id="UP000271889"/>
    </source>
</evidence>
<keyword evidence="1" id="KW-0813">Transport</keyword>
<dbReference type="PANTHER" id="PTHR16166:SF141">
    <property type="entry name" value="INTERMEMBRANE LIPID TRANSFER PROTEIN VPS13D"/>
    <property type="match status" value="1"/>
</dbReference>
<feature type="domain" description="Chorein N-terminal" evidence="3">
    <location>
        <begin position="1"/>
        <end position="609"/>
    </location>
</feature>
<dbReference type="PANTHER" id="PTHR16166">
    <property type="entry name" value="VACUOLAR PROTEIN SORTING-ASSOCIATED PROTEIN VPS13"/>
    <property type="match status" value="1"/>
</dbReference>
<accession>A0A3P6QH85</accession>
<dbReference type="EMBL" id="UYRV01000164">
    <property type="protein sequence ID" value="VDK43260.1"/>
    <property type="molecule type" value="Genomic_DNA"/>
</dbReference>
<sequence length="631" mass="72888">MLENIVAWVLNNYIGEYLEDLNTDQLSVALLSGQVELENVPLKKSALRKLDLPLEVKAGLLGKLTLSVPITHLRSEPWALKLSDVLIIVGPPTPDRRYDVEAVERVEQQKKEQMLDELEKRHTTELLSFLGITVPASQDTWWGASLISTVLNNIQLILNNVHIRYEDDLSLPNGLVFNCGVRIQTMTMQTTNAAGKPGFIEPQSGVNIFKKLELKGFSLYWNSDQKLSKNLDTPKNLRDILAPEDPSSAFIIHPCSAELRMERNSSKFPLKGHTPRFKFFLLPEKITIEMTRRQMAELRALNREWARFERARQHRKWRPLTKIGENAGEWWRFAYDRVSEDTRRAQARRSWHFALTRARHLNAYCRAYRRRLLALIENPALKNSTTEKVEEDNTQSSSSKQSSPVHGPHEDVVIMKQIEHDSQYTYHELHLFRETVFRKLMREKAKEKGTDLSSTNDDVFENIDTPVEEIPSVDVMRSVQKESGGLYGWITSFFTQEESKIEKEEAFDFRKLDLKDFGDLPKSFNVKEMEEEILDVLHESWDDSTLLRRDMLLAEIAMRLEHMTLRFIDTIKLNQAEQRRVLAMDLTGVTSRVELSPRQHSLTVSLAVMDMGIQRLRTGHLPPKVCSLAYI</sequence>
<evidence type="ECO:0000256" key="2">
    <source>
        <dbReference type="SAM" id="MobiDB-lite"/>
    </source>
</evidence>
<dbReference type="GO" id="GO:0045053">
    <property type="term" value="P:protein retention in Golgi apparatus"/>
    <property type="evidence" value="ECO:0007669"/>
    <property type="project" value="TreeGrafter"/>
</dbReference>
<dbReference type="Pfam" id="PF12624">
    <property type="entry name" value="VPS13_N"/>
    <property type="match status" value="1"/>
</dbReference>
<keyword evidence="5" id="KW-1185">Reference proteome</keyword>
<organism evidence="4 5">
    <name type="scientific">Cylicostephanus goldi</name>
    <name type="common">Nematode worm</name>
    <dbReference type="NCBI Taxonomy" id="71465"/>
    <lineage>
        <taxon>Eukaryota</taxon>
        <taxon>Metazoa</taxon>
        <taxon>Ecdysozoa</taxon>
        <taxon>Nematoda</taxon>
        <taxon>Chromadorea</taxon>
        <taxon>Rhabditida</taxon>
        <taxon>Rhabditina</taxon>
        <taxon>Rhabditomorpha</taxon>
        <taxon>Strongyloidea</taxon>
        <taxon>Strongylidae</taxon>
        <taxon>Cylicostephanus</taxon>
    </lineage>
</organism>
<feature type="region of interest" description="Disordered" evidence="2">
    <location>
        <begin position="384"/>
        <end position="407"/>
    </location>
</feature>
<dbReference type="InterPro" id="IPR026854">
    <property type="entry name" value="VPS13_N"/>
</dbReference>
<name>A0A3P6QH85_CYLGO</name>
<dbReference type="OrthoDB" id="272810at2759"/>
<dbReference type="InterPro" id="IPR026847">
    <property type="entry name" value="VPS13"/>
</dbReference>
<dbReference type="GO" id="GO:0007005">
    <property type="term" value="P:mitochondrion organization"/>
    <property type="evidence" value="ECO:0007669"/>
    <property type="project" value="TreeGrafter"/>
</dbReference>
<proteinExistence type="predicted"/>